<reference evidence="3" key="1">
    <citation type="journal article" date="2019" name="Int. J. Syst. Evol. Microbiol.">
        <title>The Global Catalogue of Microorganisms (GCM) 10K type strain sequencing project: providing services to taxonomists for standard genome sequencing and annotation.</title>
        <authorList>
            <consortium name="The Broad Institute Genomics Platform"/>
            <consortium name="The Broad Institute Genome Sequencing Center for Infectious Disease"/>
            <person name="Wu L."/>
            <person name="Ma J."/>
        </authorList>
    </citation>
    <scope>NUCLEOTIDE SEQUENCE [LARGE SCALE GENOMIC DNA]</scope>
    <source>
        <strain evidence="3">CCUG 53762</strain>
    </source>
</reference>
<evidence type="ECO:0000313" key="2">
    <source>
        <dbReference type="EMBL" id="MFD1628828.1"/>
    </source>
</evidence>
<organism evidence="2 3">
    <name type="scientific">Pseudopedobacter beijingensis</name>
    <dbReference type="NCBI Taxonomy" id="1207056"/>
    <lineage>
        <taxon>Bacteria</taxon>
        <taxon>Pseudomonadati</taxon>
        <taxon>Bacteroidota</taxon>
        <taxon>Sphingobacteriia</taxon>
        <taxon>Sphingobacteriales</taxon>
        <taxon>Sphingobacteriaceae</taxon>
        <taxon>Pseudopedobacter</taxon>
    </lineage>
</organism>
<evidence type="ECO:0000313" key="3">
    <source>
        <dbReference type="Proteomes" id="UP001597118"/>
    </source>
</evidence>
<feature type="chain" id="PRO_5046597486" description="DUF4424 domain-containing protein" evidence="1">
    <location>
        <begin position="20"/>
        <end position="382"/>
    </location>
</feature>
<gene>
    <name evidence="2" type="ORF">ACFSAH_03010</name>
</gene>
<dbReference type="Gene3D" id="2.60.40.3680">
    <property type="match status" value="1"/>
</dbReference>
<keyword evidence="3" id="KW-1185">Reference proteome</keyword>
<dbReference type="Proteomes" id="UP001597118">
    <property type="component" value="Unassembled WGS sequence"/>
</dbReference>
<evidence type="ECO:0008006" key="4">
    <source>
        <dbReference type="Google" id="ProtNLM"/>
    </source>
</evidence>
<comment type="caution">
    <text evidence="2">The sequence shown here is derived from an EMBL/GenBank/DDBJ whole genome shotgun (WGS) entry which is preliminary data.</text>
</comment>
<keyword evidence="1" id="KW-0732">Signal</keyword>
<name>A0ABW4I7Z6_9SPHI</name>
<dbReference type="EMBL" id="JBHUDG010000003">
    <property type="protein sequence ID" value="MFD1628828.1"/>
    <property type="molecule type" value="Genomic_DNA"/>
</dbReference>
<feature type="signal peptide" evidence="1">
    <location>
        <begin position="1"/>
        <end position="19"/>
    </location>
</feature>
<proteinExistence type="predicted"/>
<protein>
    <recommendedName>
        <fullName evidence="4">DUF4424 domain-containing protein</fullName>
    </recommendedName>
</protein>
<dbReference type="RefSeq" id="WP_379661213.1">
    <property type="nucleotide sequence ID" value="NZ_JBHUDG010000003.1"/>
</dbReference>
<evidence type="ECO:0000256" key="1">
    <source>
        <dbReference type="SAM" id="SignalP"/>
    </source>
</evidence>
<accession>A0ABW4I7Z6</accession>
<sequence length="382" mass="44718">MRSHFTSILFILFAIVANAAENRDNNISIKSIVPGNGAEKIQIVEQRISANIGMDGSYVECYYHLRNTGKQTEAEMGVPIMFFSPSTRNLKLYQAQDYDVLLNNRTVNRRLIYLNPVLKKATQGAGDLKSIQRFYKQQLPAHIWRILFAEGEEIQLIVRFRIQAGKTPSYRYFDYQLQGSSLWKGTIQHTSLSLNLSNISPDLILSLSPKRYEQTQNQWKWEYLNKSPKDRILLKYETAYGKHNRLEQREEAKETSSLYYLNDKKISLKKAEKIKKSDLAFVKRPNDVVINIYTRDFVLKDFYNKIEQRFPDAKRTLEKSKPQLFDKEYLLILEGKRISGSKIFEKLYEMDASNIKSLKINERKGYRTEIIIDIKKFEIYSA</sequence>